<dbReference type="FunFam" id="1.10.45.10:FF:000001">
    <property type="entry name" value="D-lactate dehydrogenase mitochondrial"/>
    <property type="match status" value="1"/>
</dbReference>
<dbReference type="InterPro" id="IPR016166">
    <property type="entry name" value="FAD-bd_PCMH"/>
</dbReference>
<evidence type="ECO:0000256" key="2">
    <source>
        <dbReference type="ARBA" id="ARBA00022630"/>
    </source>
</evidence>
<dbReference type="RefSeq" id="WP_207900675.1">
    <property type="nucleotide sequence ID" value="NZ_SLUI01000004.1"/>
</dbReference>
<name>A0A4R1Q049_9FIRM</name>
<dbReference type="Proteomes" id="UP000295063">
    <property type="component" value="Unassembled WGS sequence"/>
</dbReference>
<evidence type="ECO:0000259" key="5">
    <source>
        <dbReference type="PROSITE" id="PS51387"/>
    </source>
</evidence>
<evidence type="ECO:0000256" key="1">
    <source>
        <dbReference type="ARBA" id="ARBA00001974"/>
    </source>
</evidence>
<dbReference type="EMBL" id="SLUI01000004">
    <property type="protein sequence ID" value="TCL38092.1"/>
    <property type="molecule type" value="Genomic_DNA"/>
</dbReference>
<dbReference type="PROSITE" id="PS51387">
    <property type="entry name" value="FAD_PCMH"/>
    <property type="match status" value="1"/>
</dbReference>
<dbReference type="InterPro" id="IPR016164">
    <property type="entry name" value="FAD-linked_Oxase-like_C"/>
</dbReference>
<dbReference type="GO" id="GO:0071949">
    <property type="term" value="F:FAD binding"/>
    <property type="evidence" value="ECO:0007669"/>
    <property type="project" value="InterPro"/>
</dbReference>
<proteinExistence type="predicted"/>
<dbReference type="InterPro" id="IPR016169">
    <property type="entry name" value="FAD-bd_PCMH_sub2"/>
</dbReference>
<feature type="domain" description="FAD-binding PCMH-type" evidence="5">
    <location>
        <begin position="44"/>
        <end position="223"/>
    </location>
</feature>
<evidence type="ECO:0000313" key="7">
    <source>
        <dbReference type="Proteomes" id="UP000295063"/>
    </source>
</evidence>
<comment type="caution">
    <text evidence="6">The sequence shown here is derived from an EMBL/GenBank/DDBJ whole genome shotgun (WGS) entry which is preliminary data.</text>
</comment>
<dbReference type="SUPFAM" id="SSF55103">
    <property type="entry name" value="FAD-linked oxidases, C-terminal domain"/>
    <property type="match status" value="1"/>
</dbReference>
<protein>
    <submittedName>
        <fullName evidence="6">Glycolate oxidase</fullName>
    </submittedName>
</protein>
<dbReference type="InterPro" id="IPR006094">
    <property type="entry name" value="Oxid_FAD_bind_N"/>
</dbReference>
<accession>A0A4R1Q049</accession>
<evidence type="ECO:0000256" key="4">
    <source>
        <dbReference type="ARBA" id="ARBA00023002"/>
    </source>
</evidence>
<dbReference type="InterPro" id="IPR016171">
    <property type="entry name" value="Vanillyl_alc_oxidase_C-sub2"/>
</dbReference>
<keyword evidence="4" id="KW-0560">Oxidoreductase</keyword>
<evidence type="ECO:0000256" key="3">
    <source>
        <dbReference type="ARBA" id="ARBA00022827"/>
    </source>
</evidence>
<comment type="cofactor">
    <cofactor evidence="1">
        <name>FAD</name>
        <dbReference type="ChEBI" id="CHEBI:57692"/>
    </cofactor>
</comment>
<dbReference type="Gene3D" id="3.30.465.10">
    <property type="match status" value="1"/>
</dbReference>
<dbReference type="PANTHER" id="PTHR42934:SF2">
    <property type="entry name" value="GLYCOLATE OXIDASE SUBUNIT GLCD"/>
    <property type="match status" value="1"/>
</dbReference>
<dbReference type="Gene3D" id="1.10.45.10">
    <property type="entry name" value="Vanillyl-alcohol Oxidase, Chain A, domain 4"/>
    <property type="match status" value="1"/>
</dbReference>
<dbReference type="Gene3D" id="3.30.70.2740">
    <property type="match status" value="1"/>
</dbReference>
<gene>
    <name evidence="6" type="ORF">EV210_10458</name>
</gene>
<keyword evidence="3" id="KW-0274">FAD</keyword>
<sequence>MSTYQPVTTAIINELKQLLGEKNVITDADKLVVYSHDEVTDPHYHHAPEVVVFPASTEEVAEVLRLANRELISVVPRGAGTGLACGAVSLYGGIVLSLEKLNQIIKVDTENMYITVQAGVRTEEVQQTAKAAGLFYAGDPCSGDSCFIGGNAATNAGGNKAVKYGTTRHQIYEMEVVTPQGAITTLGGRLAKSSTGYNLDQLLIGSEGTLGIITQLTLKLIPLPQNSMDLLAVFTDIHTPIAMVSKIIKEVTTPTCIEFMDNTAIQSVENFLNEKLPHSDNGHYLIIQLEGNNIDELEDFAVAIDEICMANGALAVMMPDPQKIWRARKSAAEAFRHETLIHSNEDIVVPLDKLPLAMHTMADICEKHQAVTRFVSHAGDGNIHISILQGDIPEDRWQQKLADIHQDIFDFVYPLGGKLSGEHGIGYKKKDLMEKYTDPVQLEMMRAIKKALDPNNILNPGKIFDVK</sequence>
<evidence type="ECO:0000313" key="6">
    <source>
        <dbReference type="EMBL" id="TCL38092.1"/>
    </source>
</evidence>
<reference evidence="6 7" key="1">
    <citation type="submission" date="2019-03" db="EMBL/GenBank/DDBJ databases">
        <title>Genomic Encyclopedia of Type Strains, Phase IV (KMG-IV): sequencing the most valuable type-strain genomes for metagenomic binning, comparative biology and taxonomic classification.</title>
        <authorList>
            <person name="Goeker M."/>
        </authorList>
    </citation>
    <scope>NUCLEOTIDE SEQUENCE [LARGE SCALE GENOMIC DNA]</scope>
    <source>
        <strain evidence="6 7">DSM 15969</strain>
    </source>
</reference>
<organism evidence="6 7">
    <name type="scientific">Anaerospora hongkongensis</name>
    <dbReference type="NCBI Taxonomy" id="244830"/>
    <lineage>
        <taxon>Bacteria</taxon>
        <taxon>Bacillati</taxon>
        <taxon>Bacillota</taxon>
        <taxon>Negativicutes</taxon>
        <taxon>Selenomonadales</taxon>
        <taxon>Sporomusaceae</taxon>
        <taxon>Anaerospora</taxon>
    </lineage>
</organism>
<dbReference type="InterPro" id="IPR036318">
    <property type="entry name" value="FAD-bd_PCMH-like_sf"/>
</dbReference>
<keyword evidence="2" id="KW-0285">Flavoprotein</keyword>
<dbReference type="SUPFAM" id="SSF56176">
    <property type="entry name" value="FAD-binding/transporter-associated domain-like"/>
    <property type="match status" value="1"/>
</dbReference>
<dbReference type="AlphaFoldDB" id="A0A4R1Q049"/>
<dbReference type="InterPro" id="IPR051914">
    <property type="entry name" value="FAD-linked_OxidoTrans_Type4"/>
</dbReference>
<dbReference type="Pfam" id="PF01565">
    <property type="entry name" value="FAD_binding_4"/>
    <property type="match status" value="1"/>
</dbReference>
<dbReference type="InterPro" id="IPR004113">
    <property type="entry name" value="FAD-bd_oxidored_4_C"/>
</dbReference>
<dbReference type="GO" id="GO:0016491">
    <property type="term" value="F:oxidoreductase activity"/>
    <property type="evidence" value="ECO:0007669"/>
    <property type="project" value="UniProtKB-KW"/>
</dbReference>
<dbReference type="PANTHER" id="PTHR42934">
    <property type="entry name" value="GLYCOLATE OXIDASE SUBUNIT GLCD"/>
    <property type="match status" value="1"/>
</dbReference>
<keyword evidence="7" id="KW-1185">Reference proteome</keyword>
<dbReference type="Pfam" id="PF02913">
    <property type="entry name" value="FAD-oxidase_C"/>
    <property type="match status" value="1"/>
</dbReference>